<name>Q0RZX1_RHOJR</name>
<organism evidence="2 3">
    <name type="scientific">Rhodococcus jostii (strain RHA1)</name>
    <dbReference type="NCBI Taxonomy" id="101510"/>
    <lineage>
        <taxon>Bacteria</taxon>
        <taxon>Bacillati</taxon>
        <taxon>Actinomycetota</taxon>
        <taxon>Actinomycetes</taxon>
        <taxon>Mycobacteriales</taxon>
        <taxon>Nocardiaceae</taxon>
        <taxon>Rhodococcus</taxon>
    </lineage>
</organism>
<dbReference type="InterPro" id="IPR001279">
    <property type="entry name" value="Metallo-B-lactamas"/>
</dbReference>
<keyword evidence="2" id="KW-0614">Plasmid</keyword>
<evidence type="ECO:0000313" key="3">
    <source>
        <dbReference type="Proteomes" id="UP000008710"/>
    </source>
</evidence>
<dbReference type="AlphaFoldDB" id="Q0RZX1"/>
<dbReference type="PANTHER" id="PTHR42951">
    <property type="entry name" value="METALLO-BETA-LACTAMASE DOMAIN-CONTAINING"/>
    <property type="match status" value="1"/>
</dbReference>
<dbReference type="EMBL" id="CP000432">
    <property type="protein sequence ID" value="ABG99165.1"/>
    <property type="molecule type" value="Genomic_DNA"/>
</dbReference>
<dbReference type="PATRIC" id="fig|101510.16.peg.7462"/>
<dbReference type="Gene3D" id="3.60.15.10">
    <property type="entry name" value="Ribonuclease Z/Hydroxyacylglutathione hydrolase-like"/>
    <property type="match status" value="1"/>
</dbReference>
<gene>
    <name evidence="2" type="ordered locus">RHA1_ro08118</name>
</gene>
<dbReference type="SUPFAM" id="SSF56281">
    <property type="entry name" value="Metallo-hydrolase/oxidoreductase"/>
    <property type="match status" value="1"/>
</dbReference>
<dbReference type="KEGG" id="rha:RHA1_ro08118"/>
<evidence type="ECO:0000313" key="2">
    <source>
        <dbReference type="EMBL" id="ABG99165.1"/>
    </source>
</evidence>
<dbReference type="RefSeq" id="WP_011599060.1">
    <property type="nucleotide sequence ID" value="NC_008269.1"/>
</dbReference>
<sequence length="251" mass="26632">MKPQTVEIADGVFFVHSEMVNWVLLTDGDAVSVIDTGYPGQRGAVEESIRAIGRDPHGIEAVLITHAHVDHIGSAQYLSDTYGAPVLVHPDEVAHARRECHEVATPWDVLGNIWRPGVLPWAIKLIRLGGTAKYGIDSPTPMPVPGALTCPGAPVPVLAPGHTSGHTIYHLPDRGVVISGDALITGHLTSPISGPQLLPQWFDHDRGTATESLRIIGELDADILLPGHGPIHRGSVAEAAATARERVGAAR</sequence>
<geneLocation type="plasmid" evidence="2 3">
    <name>pRHL1</name>
</geneLocation>
<dbReference type="Proteomes" id="UP000008710">
    <property type="component" value="Plasmid pRHL1"/>
</dbReference>
<evidence type="ECO:0000259" key="1">
    <source>
        <dbReference type="SMART" id="SM00849"/>
    </source>
</evidence>
<dbReference type="Pfam" id="PF00753">
    <property type="entry name" value="Lactamase_B"/>
    <property type="match status" value="2"/>
</dbReference>
<dbReference type="InterPro" id="IPR036866">
    <property type="entry name" value="RibonucZ/Hydroxyglut_hydro"/>
</dbReference>
<protein>
    <submittedName>
        <fullName evidence="2">Possible beta-lactamase</fullName>
    </submittedName>
</protein>
<dbReference type="OrthoDB" id="2971563at2"/>
<dbReference type="PANTHER" id="PTHR42951:SF14">
    <property type="entry name" value="METALLO-BETA-LACTAMASE SUPERFAMILY PROTEIN"/>
    <property type="match status" value="1"/>
</dbReference>
<dbReference type="InterPro" id="IPR050855">
    <property type="entry name" value="NDM-1-like"/>
</dbReference>
<dbReference type="HOGENOM" id="CLU_030571_2_3_11"/>
<accession>Q0RZX1</accession>
<feature type="domain" description="Metallo-beta-lactamase" evidence="1">
    <location>
        <begin position="19"/>
        <end position="228"/>
    </location>
</feature>
<dbReference type="SMART" id="SM00849">
    <property type="entry name" value="Lactamase_B"/>
    <property type="match status" value="1"/>
</dbReference>
<reference evidence="3" key="1">
    <citation type="journal article" date="2006" name="Proc. Natl. Acad. Sci. U.S.A.">
        <title>The complete genome of Rhodococcus sp. RHA1 provides insights into a catabolic powerhouse.</title>
        <authorList>
            <person name="McLeod M.P."/>
            <person name="Warren R.L."/>
            <person name="Hsiao W.W.L."/>
            <person name="Araki N."/>
            <person name="Myhre M."/>
            <person name="Fernandes C."/>
            <person name="Miyazawa D."/>
            <person name="Wong W."/>
            <person name="Lillquist A.L."/>
            <person name="Wang D."/>
            <person name="Dosanjh M."/>
            <person name="Hara H."/>
            <person name="Petrescu A."/>
            <person name="Morin R.D."/>
            <person name="Yang G."/>
            <person name="Stott J.M."/>
            <person name="Schein J.E."/>
            <person name="Shin H."/>
            <person name="Smailus D."/>
            <person name="Siddiqui A.S."/>
            <person name="Marra M.A."/>
            <person name="Jones S.J.M."/>
            <person name="Holt R."/>
            <person name="Brinkman F.S.L."/>
            <person name="Miyauchi K."/>
            <person name="Fukuda M."/>
            <person name="Davies J.E."/>
            <person name="Mohn W.W."/>
            <person name="Eltis L.D."/>
        </authorList>
    </citation>
    <scope>NUCLEOTIDE SEQUENCE [LARGE SCALE GENOMIC DNA]</scope>
    <source>
        <strain evidence="3">RHA1</strain>
    </source>
</reference>
<proteinExistence type="predicted"/>